<dbReference type="SUPFAM" id="SSF50494">
    <property type="entry name" value="Trypsin-like serine proteases"/>
    <property type="match status" value="1"/>
</dbReference>
<dbReference type="OrthoDB" id="6368658at2759"/>
<accession>A0A5B7I7R4</accession>
<dbReference type="EMBL" id="VSRR010047232">
    <property type="protein sequence ID" value="MPC77976.1"/>
    <property type="molecule type" value="Genomic_DNA"/>
</dbReference>
<name>A0A5B7I7R4_PORTR</name>
<organism evidence="1 2">
    <name type="scientific">Portunus trituberculatus</name>
    <name type="common">Swimming crab</name>
    <name type="synonym">Neptunus trituberculatus</name>
    <dbReference type="NCBI Taxonomy" id="210409"/>
    <lineage>
        <taxon>Eukaryota</taxon>
        <taxon>Metazoa</taxon>
        <taxon>Ecdysozoa</taxon>
        <taxon>Arthropoda</taxon>
        <taxon>Crustacea</taxon>
        <taxon>Multicrustacea</taxon>
        <taxon>Malacostraca</taxon>
        <taxon>Eumalacostraca</taxon>
        <taxon>Eucarida</taxon>
        <taxon>Decapoda</taxon>
        <taxon>Pleocyemata</taxon>
        <taxon>Brachyura</taxon>
        <taxon>Eubrachyura</taxon>
        <taxon>Portunoidea</taxon>
        <taxon>Portunidae</taxon>
        <taxon>Portuninae</taxon>
        <taxon>Portunus</taxon>
    </lineage>
</organism>
<reference evidence="1 2" key="1">
    <citation type="submission" date="2019-05" db="EMBL/GenBank/DDBJ databases">
        <title>Another draft genome of Portunus trituberculatus and its Hox gene families provides insights of decapod evolution.</title>
        <authorList>
            <person name="Jeong J.-H."/>
            <person name="Song I."/>
            <person name="Kim S."/>
            <person name="Choi T."/>
            <person name="Kim D."/>
            <person name="Ryu S."/>
            <person name="Kim W."/>
        </authorList>
    </citation>
    <scope>NUCLEOTIDE SEQUENCE [LARGE SCALE GENOMIC DNA]</scope>
    <source>
        <tissue evidence="1">Muscle</tissue>
    </source>
</reference>
<dbReference type="InterPro" id="IPR043504">
    <property type="entry name" value="Peptidase_S1_PA_chymotrypsin"/>
</dbReference>
<sequence>MENPRVNINYVVGLVSNGPTVCGARQTQGYYTNVYYYISWILRHLH</sequence>
<evidence type="ECO:0000313" key="2">
    <source>
        <dbReference type="Proteomes" id="UP000324222"/>
    </source>
</evidence>
<dbReference type="AlphaFoldDB" id="A0A5B7I7R4"/>
<dbReference type="Proteomes" id="UP000324222">
    <property type="component" value="Unassembled WGS sequence"/>
</dbReference>
<evidence type="ECO:0000313" key="1">
    <source>
        <dbReference type="EMBL" id="MPC77976.1"/>
    </source>
</evidence>
<protein>
    <recommendedName>
        <fullName evidence="3">Peptidase S1 domain-containing protein</fullName>
    </recommendedName>
</protein>
<comment type="caution">
    <text evidence="1">The sequence shown here is derived from an EMBL/GenBank/DDBJ whole genome shotgun (WGS) entry which is preliminary data.</text>
</comment>
<proteinExistence type="predicted"/>
<keyword evidence="2" id="KW-1185">Reference proteome</keyword>
<dbReference type="Gene3D" id="2.40.10.10">
    <property type="entry name" value="Trypsin-like serine proteases"/>
    <property type="match status" value="1"/>
</dbReference>
<dbReference type="InterPro" id="IPR009003">
    <property type="entry name" value="Peptidase_S1_PA"/>
</dbReference>
<evidence type="ECO:0008006" key="3">
    <source>
        <dbReference type="Google" id="ProtNLM"/>
    </source>
</evidence>
<gene>
    <name evidence="1" type="ORF">E2C01_072446</name>
</gene>